<dbReference type="CDD" id="cd00009">
    <property type="entry name" value="AAA"/>
    <property type="match status" value="1"/>
</dbReference>
<name>A0AAE4CVH2_9ACTN</name>
<dbReference type="GO" id="GO:0016887">
    <property type="term" value="F:ATP hydrolysis activity"/>
    <property type="evidence" value="ECO:0007669"/>
    <property type="project" value="InterPro"/>
</dbReference>
<dbReference type="Pfam" id="PF07726">
    <property type="entry name" value="AAA_3"/>
    <property type="match status" value="1"/>
</dbReference>
<dbReference type="InterPro" id="IPR041628">
    <property type="entry name" value="ChlI/MoxR_AAA_lid"/>
</dbReference>
<reference evidence="2 3" key="1">
    <citation type="submission" date="2023-07" db="EMBL/GenBank/DDBJ databases">
        <title>Sequencing the genomes of 1000 actinobacteria strains.</title>
        <authorList>
            <person name="Klenk H.-P."/>
        </authorList>
    </citation>
    <scope>NUCLEOTIDE SEQUENCE [LARGE SCALE GENOMIC DNA]</scope>
    <source>
        <strain evidence="2 3">DSM 44711</strain>
    </source>
</reference>
<comment type="caution">
    <text evidence="2">The sequence shown here is derived from an EMBL/GenBank/DDBJ whole genome shotgun (WGS) entry which is preliminary data.</text>
</comment>
<dbReference type="InterPro" id="IPR011703">
    <property type="entry name" value="ATPase_AAA-3"/>
</dbReference>
<dbReference type="InterPro" id="IPR027417">
    <property type="entry name" value="P-loop_NTPase"/>
</dbReference>
<dbReference type="InterPro" id="IPR050764">
    <property type="entry name" value="CbbQ/NirQ/NorQ/GpvN"/>
</dbReference>
<dbReference type="PIRSF" id="PIRSF002849">
    <property type="entry name" value="AAA_ATPase_chaperone_MoxR_prd"/>
    <property type="match status" value="1"/>
</dbReference>
<keyword evidence="3" id="KW-1185">Reference proteome</keyword>
<dbReference type="AlphaFoldDB" id="A0AAE4CVH2"/>
<feature type="domain" description="AAA+ ATPase" evidence="1">
    <location>
        <begin position="37"/>
        <end position="179"/>
    </location>
</feature>
<accession>A0AAE4CVH2</accession>
<evidence type="ECO:0000313" key="2">
    <source>
        <dbReference type="EMBL" id="MDR7327371.1"/>
    </source>
</evidence>
<dbReference type="EC" id="3.6.3.-" evidence="2"/>
<dbReference type="RefSeq" id="WP_310424633.1">
    <property type="nucleotide sequence ID" value="NZ_JAVDYC010000001.1"/>
</dbReference>
<gene>
    <name evidence="2" type="ORF">J2S44_007621</name>
</gene>
<dbReference type="PANTHER" id="PTHR42759:SF5">
    <property type="entry name" value="METHANOL DEHYDROGENASE REGULATOR"/>
    <property type="match status" value="1"/>
</dbReference>
<dbReference type="PANTHER" id="PTHR42759">
    <property type="entry name" value="MOXR FAMILY PROTEIN"/>
    <property type="match status" value="1"/>
</dbReference>
<protein>
    <submittedName>
        <fullName evidence="2">MoxR-like ATPase</fullName>
        <ecNumber evidence="2">3.6.3.-</ecNumber>
    </submittedName>
</protein>
<dbReference type="EMBL" id="JAVDYC010000001">
    <property type="protein sequence ID" value="MDR7327371.1"/>
    <property type="molecule type" value="Genomic_DNA"/>
</dbReference>
<keyword evidence="2" id="KW-0378">Hydrolase</keyword>
<evidence type="ECO:0000313" key="3">
    <source>
        <dbReference type="Proteomes" id="UP001183629"/>
    </source>
</evidence>
<dbReference type="Gene3D" id="3.40.50.300">
    <property type="entry name" value="P-loop containing nucleotide triphosphate hydrolases"/>
    <property type="match status" value="1"/>
</dbReference>
<dbReference type="SUPFAM" id="SSF52540">
    <property type="entry name" value="P-loop containing nucleoside triphosphate hydrolases"/>
    <property type="match status" value="1"/>
</dbReference>
<sequence length="330" mass="35534">MYFTEFVRHFHALTGQVGRSLLGKPEQVRRAVTCLLAGGHLLLDDVPGVGKTTLASALAGLVHGGRSTRIQGTPDLLPGDILGVSVFERDRGGFTFHDGPIVANVVLFDEINRCAPRTQSALLQAMQERRVSTYRHDAPLPDPFMVIGTQNPQETLGTYPLPEAQLDRFLMRITLGYPARDAGRELLRRHGRRSAVPGPSAGLRPEEFRVMIDVARAVPVAEAVYDYVSDVVEATRAPETGIALGASPRASLDLLAAAKVHALARCPETEAEQVYLRPDDVRAVAADVLAHRLVLAGRDGHPVAAAQRDAVTALLRTLPVPASVPASVRP</sequence>
<dbReference type="Pfam" id="PF17863">
    <property type="entry name" value="AAA_lid_2"/>
    <property type="match status" value="1"/>
</dbReference>
<organism evidence="2 3">
    <name type="scientific">Catenuloplanes niger</name>
    <dbReference type="NCBI Taxonomy" id="587534"/>
    <lineage>
        <taxon>Bacteria</taxon>
        <taxon>Bacillati</taxon>
        <taxon>Actinomycetota</taxon>
        <taxon>Actinomycetes</taxon>
        <taxon>Micromonosporales</taxon>
        <taxon>Micromonosporaceae</taxon>
        <taxon>Catenuloplanes</taxon>
    </lineage>
</organism>
<proteinExistence type="predicted"/>
<dbReference type="Gene3D" id="1.10.8.80">
    <property type="entry name" value="Magnesium chelatase subunit I, C-Terminal domain"/>
    <property type="match status" value="1"/>
</dbReference>
<evidence type="ECO:0000259" key="1">
    <source>
        <dbReference type="SMART" id="SM00382"/>
    </source>
</evidence>
<dbReference type="SMART" id="SM00382">
    <property type="entry name" value="AAA"/>
    <property type="match status" value="1"/>
</dbReference>
<dbReference type="GO" id="GO:0005524">
    <property type="term" value="F:ATP binding"/>
    <property type="evidence" value="ECO:0007669"/>
    <property type="project" value="InterPro"/>
</dbReference>
<dbReference type="InterPro" id="IPR003593">
    <property type="entry name" value="AAA+_ATPase"/>
</dbReference>
<dbReference type="Proteomes" id="UP001183629">
    <property type="component" value="Unassembled WGS sequence"/>
</dbReference>